<reference evidence="2" key="2">
    <citation type="submission" date="2021-04" db="EMBL/GenBank/DDBJ databases">
        <authorList>
            <person name="Gilroy R."/>
        </authorList>
    </citation>
    <scope>NUCLEOTIDE SEQUENCE</scope>
    <source>
        <strain evidence="2">CHK193-4272</strain>
    </source>
</reference>
<evidence type="ECO:0000313" key="3">
    <source>
        <dbReference type="Proteomes" id="UP000886808"/>
    </source>
</evidence>
<name>A0A9D1TIF3_9FIRM</name>
<dbReference type="InterPro" id="IPR003497">
    <property type="entry name" value="BRO_N_domain"/>
</dbReference>
<dbReference type="Pfam" id="PF02498">
    <property type="entry name" value="Bro-N"/>
    <property type="match status" value="1"/>
</dbReference>
<organism evidence="2 3">
    <name type="scientific">Candidatus Butyricicoccus avistercoris</name>
    <dbReference type="NCBI Taxonomy" id="2838518"/>
    <lineage>
        <taxon>Bacteria</taxon>
        <taxon>Bacillati</taxon>
        <taxon>Bacillota</taxon>
        <taxon>Clostridia</taxon>
        <taxon>Eubacteriales</taxon>
        <taxon>Butyricicoccaceae</taxon>
        <taxon>Butyricicoccus</taxon>
    </lineage>
</organism>
<comment type="caution">
    <text evidence="2">The sequence shown here is derived from an EMBL/GenBank/DDBJ whole genome shotgun (WGS) entry which is preliminary data.</text>
</comment>
<gene>
    <name evidence="2" type="ORF">H9746_09305</name>
</gene>
<dbReference type="Proteomes" id="UP000886808">
    <property type="component" value="Unassembled WGS sequence"/>
</dbReference>
<dbReference type="InterPro" id="IPR005039">
    <property type="entry name" value="Ant_C"/>
</dbReference>
<feature type="domain" description="Bro-N" evidence="1">
    <location>
        <begin position="1"/>
        <end position="106"/>
    </location>
</feature>
<proteinExistence type="predicted"/>
<reference evidence="2" key="1">
    <citation type="journal article" date="2021" name="PeerJ">
        <title>Extensive microbial diversity within the chicken gut microbiome revealed by metagenomics and culture.</title>
        <authorList>
            <person name="Gilroy R."/>
            <person name="Ravi A."/>
            <person name="Getino M."/>
            <person name="Pursley I."/>
            <person name="Horton D.L."/>
            <person name="Alikhan N.F."/>
            <person name="Baker D."/>
            <person name="Gharbi K."/>
            <person name="Hall N."/>
            <person name="Watson M."/>
            <person name="Adriaenssens E.M."/>
            <person name="Foster-Nyarko E."/>
            <person name="Jarju S."/>
            <person name="Secka A."/>
            <person name="Antonio M."/>
            <person name="Oren A."/>
            <person name="Chaudhuri R.R."/>
            <person name="La Ragione R."/>
            <person name="Hildebrand F."/>
            <person name="Pallen M.J."/>
        </authorList>
    </citation>
    <scope>NUCLEOTIDE SEQUENCE</scope>
    <source>
        <strain evidence="2">CHK193-4272</strain>
    </source>
</reference>
<evidence type="ECO:0000259" key="1">
    <source>
        <dbReference type="PROSITE" id="PS51750"/>
    </source>
</evidence>
<dbReference type="EMBL" id="DXIE01000056">
    <property type="protein sequence ID" value="HIV63014.1"/>
    <property type="molecule type" value="Genomic_DNA"/>
</dbReference>
<sequence>MNELKIFENPEFGEIRTVEVNGEPWFVGKDVAKVLGYIDTSDALKKHIDEEDKLSRCFADSGQSRKMYIINESGLYSLILSSKLPTAKAFKRWVTSEVLPAIRRTGGYIPTTPQMSEQEIMAKAVQISMATIAQQKDAILALESRNAIQEQIIHEMQPKADYTDMILQSKSVVNINQIAKDYGMTAQEMNKILHEIGIQYKQGGQWLLYKKYHSNGYTHSETFNITHKDGTPDVVMNTKWTQKGRLFLYEKLKEYGYLPMIERGA</sequence>
<dbReference type="GO" id="GO:0003677">
    <property type="term" value="F:DNA binding"/>
    <property type="evidence" value="ECO:0007669"/>
    <property type="project" value="InterPro"/>
</dbReference>
<dbReference type="Pfam" id="PF03374">
    <property type="entry name" value="ANT"/>
    <property type="match status" value="1"/>
</dbReference>
<accession>A0A9D1TIF3</accession>
<evidence type="ECO:0000313" key="2">
    <source>
        <dbReference type="EMBL" id="HIV63014.1"/>
    </source>
</evidence>
<dbReference type="PROSITE" id="PS51750">
    <property type="entry name" value="BRO_N"/>
    <property type="match status" value="1"/>
</dbReference>
<dbReference type="SMART" id="SM01040">
    <property type="entry name" value="Bro-N"/>
    <property type="match status" value="1"/>
</dbReference>
<dbReference type="PANTHER" id="PTHR36180">
    <property type="entry name" value="DNA-BINDING PROTEIN-RELATED-RELATED"/>
    <property type="match status" value="1"/>
</dbReference>
<protein>
    <submittedName>
        <fullName evidence="2">Phage antirepressor KilAC domain-containing protein</fullName>
    </submittedName>
</protein>
<dbReference type="AlphaFoldDB" id="A0A9D1TIF3"/>
<dbReference type="PANTHER" id="PTHR36180:SF2">
    <property type="entry name" value="BRO FAMILY PROTEIN"/>
    <property type="match status" value="1"/>
</dbReference>